<evidence type="ECO:0000256" key="3">
    <source>
        <dbReference type="PROSITE-ProRule" id="PRU00267"/>
    </source>
</evidence>
<proteinExistence type="predicted"/>
<feature type="compositionally biased region" description="Polar residues" evidence="4">
    <location>
        <begin position="142"/>
        <end position="156"/>
    </location>
</feature>
<evidence type="ECO:0000313" key="6">
    <source>
        <dbReference type="EMBL" id="CAF9925460.1"/>
    </source>
</evidence>
<dbReference type="CDD" id="cd01389">
    <property type="entry name" value="HMG-box_ROX1-like"/>
    <property type="match status" value="1"/>
</dbReference>
<feature type="compositionally biased region" description="Polar residues" evidence="4">
    <location>
        <begin position="66"/>
        <end position="76"/>
    </location>
</feature>
<dbReference type="GO" id="GO:0005634">
    <property type="term" value="C:nucleus"/>
    <property type="evidence" value="ECO:0007669"/>
    <property type="project" value="UniProtKB-UniRule"/>
</dbReference>
<dbReference type="SMART" id="SM00398">
    <property type="entry name" value="HMG"/>
    <property type="match status" value="1"/>
</dbReference>
<gene>
    <name evidence="6" type="ORF">HETSPECPRED_005843</name>
</gene>
<dbReference type="Proteomes" id="UP000664521">
    <property type="component" value="Unassembled WGS sequence"/>
</dbReference>
<dbReference type="InterPro" id="IPR051356">
    <property type="entry name" value="SOX/SOX-like_TF"/>
</dbReference>
<feature type="region of interest" description="Disordered" evidence="4">
    <location>
        <begin position="124"/>
        <end position="215"/>
    </location>
</feature>
<dbReference type="EMBL" id="CAJPDS010000038">
    <property type="protein sequence ID" value="CAF9925460.1"/>
    <property type="molecule type" value="Genomic_DNA"/>
</dbReference>
<evidence type="ECO:0000256" key="1">
    <source>
        <dbReference type="ARBA" id="ARBA00023125"/>
    </source>
</evidence>
<name>A0A8H3IS81_9LECA</name>
<dbReference type="GO" id="GO:0000981">
    <property type="term" value="F:DNA-binding transcription factor activity, RNA polymerase II-specific"/>
    <property type="evidence" value="ECO:0007669"/>
    <property type="project" value="TreeGrafter"/>
</dbReference>
<feature type="DNA-binding region" description="HMG box" evidence="3">
    <location>
        <begin position="259"/>
        <end position="340"/>
    </location>
</feature>
<feature type="compositionally biased region" description="Low complexity" evidence="4">
    <location>
        <begin position="200"/>
        <end position="215"/>
    </location>
</feature>
<reference evidence="6" key="1">
    <citation type="submission" date="2021-03" db="EMBL/GenBank/DDBJ databases">
        <authorList>
            <person name="Tagirdzhanova G."/>
        </authorList>
    </citation>
    <scope>NUCLEOTIDE SEQUENCE</scope>
</reference>
<dbReference type="AlphaFoldDB" id="A0A8H3IS81"/>
<dbReference type="Gene3D" id="1.10.30.10">
    <property type="entry name" value="High mobility group box domain"/>
    <property type="match status" value="1"/>
</dbReference>
<evidence type="ECO:0000313" key="7">
    <source>
        <dbReference type="Proteomes" id="UP000664521"/>
    </source>
</evidence>
<dbReference type="PROSITE" id="PS50118">
    <property type="entry name" value="HMG_BOX_2"/>
    <property type="match status" value="1"/>
</dbReference>
<sequence>MPTFHGSEDLFSNQPTMDELLSHWTLEIDQDLTNDSPDLYSAATISAYDERHAIAGAIDPDRTSGRRSQPLSTEPTWFWSNAPVSHVPTQAAAALQNPDIRTTREHVSSTHDLPSLTTGAWAPTSYIEAPPTTNDDLVDPSLRTSATPWNPSSPQIAPQAGPSTRLRPVPSLPSSSPPSHRVNKRKRPTAPPTSSKRPKAISSSKATPSPTAPSLLPAPLSILTASSPYPLKDTAAFVARSPETRHAEAAANPRCKNGIPRPMNSFMLYRAAYADRILGLVEKERRKGEKGLGEMLLNYQSVGKLAGESWRMESQAVRGMFEEWQEMEKKAHEEAWPGYKYLPKGRAGTGSNES</sequence>
<evidence type="ECO:0000259" key="5">
    <source>
        <dbReference type="PROSITE" id="PS50118"/>
    </source>
</evidence>
<accession>A0A8H3IS81</accession>
<comment type="caution">
    <text evidence="6">The sequence shown here is derived from an EMBL/GenBank/DDBJ whole genome shotgun (WGS) entry which is preliminary data.</text>
</comment>
<evidence type="ECO:0000256" key="4">
    <source>
        <dbReference type="SAM" id="MobiDB-lite"/>
    </source>
</evidence>
<dbReference type="InterPro" id="IPR036910">
    <property type="entry name" value="HMG_box_dom_sf"/>
</dbReference>
<dbReference type="PANTHER" id="PTHR45789">
    <property type="entry name" value="FI18025P1"/>
    <property type="match status" value="1"/>
</dbReference>
<dbReference type="PANTHER" id="PTHR45789:SF2">
    <property type="entry name" value="FI18025P1"/>
    <property type="match status" value="1"/>
</dbReference>
<protein>
    <recommendedName>
        <fullName evidence="5">HMG box domain-containing protein</fullName>
    </recommendedName>
</protein>
<dbReference type="SUPFAM" id="SSF47095">
    <property type="entry name" value="HMG-box"/>
    <property type="match status" value="1"/>
</dbReference>
<feature type="region of interest" description="Disordered" evidence="4">
    <location>
        <begin position="56"/>
        <end position="76"/>
    </location>
</feature>
<dbReference type="OrthoDB" id="2307332at2759"/>
<evidence type="ECO:0000256" key="2">
    <source>
        <dbReference type="ARBA" id="ARBA00023242"/>
    </source>
</evidence>
<dbReference type="GO" id="GO:0000978">
    <property type="term" value="F:RNA polymerase II cis-regulatory region sequence-specific DNA binding"/>
    <property type="evidence" value="ECO:0007669"/>
    <property type="project" value="TreeGrafter"/>
</dbReference>
<keyword evidence="7" id="KW-1185">Reference proteome</keyword>
<feature type="domain" description="HMG box" evidence="5">
    <location>
        <begin position="259"/>
        <end position="340"/>
    </location>
</feature>
<keyword evidence="2 3" id="KW-0539">Nucleus</keyword>
<organism evidence="6 7">
    <name type="scientific">Heterodermia speciosa</name>
    <dbReference type="NCBI Taxonomy" id="116794"/>
    <lineage>
        <taxon>Eukaryota</taxon>
        <taxon>Fungi</taxon>
        <taxon>Dikarya</taxon>
        <taxon>Ascomycota</taxon>
        <taxon>Pezizomycotina</taxon>
        <taxon>Lecanoromycetes</taxon>
        <taxon>OSLEUM clade</taxon>
        <taxon>Lecanoromycetidae</taxon>
        <taxon>Caliciales</taxon>
        <taxon>Physciaceae</taxon>
        <taxon>Heterodermia</taxon>
    </lineage>
</organism>
<feature type="compositionally biased region" description="Low complexity" evidence="4">
    <location>
        <begin position="162"/>
        <end position="179"/>
    </location>
</feature>
<keyword evidence="1 3" id="KW-0238">DNA-binding</keyword>
<dbReference type="InterPro" id="IPR009071">
    <property type="entry name" value="HMG_box_dom"/>
</dbReference>